<dbReference type="GO" id="GO:0042781">
    <property type="term" value="F:3'-tRNA processing endoribonuclease activity"/>
    <property type="evidence" value="ECO:0007669"/>
    <property type="project" value="TreeGrafter"/>
</dbReference>
<dbReference type="PANTHER" id="PTHR46018">
    <property type="entry name" value="ZINC PHOSPHODIESTERASE ELAC PROTEIN 1"/>
    <property type="match status" value="1"/>
</dbReference>
<organism evidence="1 2">
    <name type="scientific">Coptotermes formosanus</name>
    <name type="common">Formosan subterranean termite</name>
    <dbReference type="NCBI Taxonomy" id="36987"/>
    <lineage>
        <taxon>Eukaryota</taxon>
        <taxon>Metazoa</taxon>
        <taxon>Ecdysozoa</taxon>
        <taxon>Arthropoda</taxon>
        <taxon>Hexapoda</taxon>
        <taxon>Insecta</taxon>
        <taxon>Pterygota</taxon>
        <taxon>Neoptera</taxon>
        <taxon>Polyneoptera</taxon>
        <taxon>Dictyoptera</taxon>
        <taxon>Blattodea</taxon>
        <taxon>Blattoidea</taxon>
        <taxon>Termitoidae</taxon>
        <taxon>Rhinotermitidae</taxon>
        <taxon>Coptotermes</taxon>
    </lineage>
</organism>
<dbReference type="GO" id="GO:0005634">
    <property type="term" value="C:nucleus"/>
    <property type="evidence" value="ECO:0007669"/>
    <property type="project" value="TreeGrafter"/>
</dbReference>
<dbReference type="PANTHER" id="PTHR46018:SF2">
    <property type="entry name" value="ZINC PHOSPHODIESTERASE ELAC PROTEIN 1"/>
    <property type="match status" value="1"/>
</dbReference>
<reference evidence="2" key="1">
    <citation type="submission" date="2020-01" db="EMBL/GenBank/DDBJ databases">
        <title>Draft genome sequence of the Termite Coptotermes fromosanus.</title>
        <authorList>
            <person name="Itakura S."/>
            <person name="Yosikawa Y."/>
            <person name="Umezawa K."/>
        </authorList>
    </citation>
    <scope>NUCLEOTIDE SEQUENCE [LARGE SCALE GENOMIC DNA]</scope>
</reference>
<dbReference type="InParanoid" id="A0A6L2PSH0"/>
<dbReference type="InterPro" id="IPR036866">
    <property type="entry name" value="RibonucZ/Hydroxyglut_hydro"/>
</dbReference>
<keyword evidence="2" id="KW-1185">Reference proteome</keyword>
<proteinExistence type="predicted"/>
<accession>A0A6L2PSH0</accession>
<dbReference type="AlphaFoldDB" id="A0A6L2PSH0"/>
<dbReference type="Gene3D" id="3.60.15.10">
    <property type="entry name" value="Ribonuclease Z/Hydroxyacylglutathione hydrolase-like"/>
    <property type="match status" value="1"/>
</dbReference>
<gene>
    <name evidence="1" type="ORF">Cfor_00074</name>
</gene>
<sequence>MGGSRASLCSKVLKTHQCQGMGGFALALNCACPRERLFGLPGLMCTLGNLMPDRSDFTLEIYGPQGLRKFIRDTLILSRSAVAYEYVVHELIPVAEQYPEDWNTWPADNLATGNLHPQEKQGKDISVSCGLTWNVYDGENVCVKAGPVMHSIPSFGFVVTERNEPGKLDAERLKVLGLPPGPLYARIKKGEAITLPSGETLDPLDVLGPLKRGRRVTILGDTSDAFKMVDIAQSSDVVLHEATLENCMEEKAIEMGHSTPRIAAQYAERVGARVLMLYHFSQRYKTVPLNDTDLCVDLLLKEAQHELAIRDCPCTVMVAKDLLEFTVPRPNS</sequence>
<protein>
    <submittedName>
        <fullName evidence="1">Uncharacterized protein</fullName>
    </submittedName>
</protein>
<dbReference type="Proteomes" id="UP000502823">
    <property type="component" value="Unassembled WGS sequence"/>
</dbReference>
<dbReference type="OrthoDB" id="527344at2759"/>
<evidence type="ECO:0000313" key="1">
    <source>
        <dbReference type="EMBL" id="GFG35591.1"/>
    </source>
</evidence>
<comment type="caution">
    <text evidence="1">The sequence shown here is derived from an EMBL/GenBank/DDBJ whole genome shotgun (WGS) entry which is preliminary data.</text>
</comment>
<name>A0A6L2PSH0_COPFO</name>
<dbReference type="SUPFAM" id="SSF56281">
    <property type="entry name" value="Metallo-hydrolase/oxidoreductase"/>
    <property type="match status" value="1"/>
</dbReference>
<evidence type="ECO:0000313" key="2">
    <source>
        <dbReference type="Proteomes" id="UP000502823"/>
    </source>
</evidence>
<dbReference type="EMBL" id="BLKM01009030">
    <property type="protein sequence ID" value="GFG35591.1"/>
    <property type="molecule type" value="Genomic_DNA"/>
</dbReference>